<organism evidence="1 2">
    <name type="scientific">Thiomicrospira cyclica (strain DSM 14477 / JCM 11371 / ALM1)</name>
    <name type="common">Thioalkalimicrobium cyclicum</name>
    <dbReference type="NCBI Taxonomy" id="717773"/>
    <lineage>
        <taxon>Bacteria</taxon>
        <taxon>Pseudomonadati</taxon>
        <taxon>Pseudomonadota</taxon>
        <taxon>Gammaproteobacteria</taxon>
        <taxon>Thiotrichales</taxon>
        <taxon>Piscirickettsiaceae</taxon>
        <taxon>Thiomicrospira</taxon>
    </lineage>
</organism>
<dbReference type="EMBL" id="CP002776">
    <property type="protein sequence ID" value="AEG31668.1"/>
    <property type="molecule type" value="Genomic_DNA"/>
</dbReference>
<name>F6DCT2_THICA</name>
<dbReference type="Proteomes" id="UP000009232">
    <property type="component" value="Chromosome"/>
</dbReference>
<dbReference type="AlphaFoldDB" id="F6DCT2"/>
<reference evidence="1 2" key="1">
    <citation type="submission" date="2011-05" db="EMBL/GenBank/DDBJ databases">
        <title>Complete sequence of Thioalkalimicrobium cyclicum ALM1.</title>
        <authorList>
            <consortium name="US DOE Joint Genome Institute"/>
            <person name="Lucas S."/>
            <person name="Han J."/>
            <person name="Lapidus A."/>
            <person name="Cheng J.-F."/>
            <person name="Goodwin L."/>
            <person name="Pitluck S."/>
            <person name="Peters L."/>
            <person name="Mikhailova N."/>
            <person name="Davenport K."/>
            <person name="Han C."/>
            <person name="Tapia R."/>
            <person name="Land M."/>
            <person name="Hauser L."/>
            <person name="Kyrpides N."/>
            <person name="Ivanova N."/>
            <person name="Pagani I."/>
            <person name="Kappler U."/>
            <person name="Woyke T."/>
        </authorList>
    </citation>
    <scope>NUCLEOTIDE SEQUENCE [LARGE SCALE GENOMIC DNA]</scope>
    <source>
        <strain evidence="2">DSM 14477 / JCM 11371 / ALM1</strain>
    </source>
</reference>
<gene>
    <name evidence="1" type="ordered locus">Thicy_0896</name>
</gene>
<evidence type="ECO:0000313" key="1">
    <source>
        <dbReference type="EMBL" id="AEG31668.1"/>
    </source>
</evidence>
<dbReference type="HOGENOM" id="CLU_3158861_0_0_6"/>
<dbReference type="KEGG" id="tcy:Thicy_0896"/>
<dbReference type="STRING" id="717773.Thicy_0896"/>
<proteinExistence type="predicted"/>
<keyword evidence="2" id="KW-1185">Reference proteome</keyword>
<evidence type="ECO:0000313" key="2">
    <source>
        <dbReference type="Proteomes" id="UP000009232"/>
    </source>
</evidence>
<protein>
    <submittedName>
        <fullName evidence="1">Uncharacterized protein</fullName>
    </submittedName>
</protein>
<sequence length="48" mass="5390">MFQTTLDFKKLDSVLRRMESGVFVFGSFEGLHSRFEIPACAGMTVESS</sequence>
<accession>F6DCT2</accession>